<dbReference type="PANTHER" id="PTHR22624:SF49">
    <property type="entry name" value="CYSTEINE PROTEASE"/>
    <property type="match status" value="1"/>
</dbReference>
<dbReference type="GO" id="GO:0000423">
    <property type="term" value="P:mitophagy"/>
    <property type="evidence" value="ECO:0007669"/>
    <property type="project" value="TreeGrafter"/>
</dbReference>
<reference evidence="16" key="1">
    <citation type="submission" date="2020-12" db="EMBL/GenBank/DDBJ databases">
        <authorList>
            <person name="Iha C."/>
        </authorList>
    </citation>
    <scope>NUCLEOTIDE SEQUENCE</scope>
</reference>
<evidence type="ECO:0000256" key="7">
    <source>
        <dbReference type="ARBA" id="ARBA00022807"/>
    </source>
</evidence>
<dbReference type="SUPFAM" id="SSF54001">
    <property type="entry name" value="Cysteine proteinases"/>
    <property type="match status" value="1"/>
</dbReference>
<evidence type="ECO:0000256" key="3">
    <source>
        <dbReference type="ARBA" id="ARBA00022448"/>
    </source>
</evidence>
<dbReference type="InterPro" id="IPR038765">
    <property type="entry name" value="Papain-like_cys_pep_sf"/>
</dbReference>
<feature type="region of interest" description="Disordered" evidence="14">
    <location>
        <begin position="219"/>
        <end position="254"/>
    </location>
</feature>
<evidence type="ECO:0000256" key="2">
    <source>
        <dbReference type="ARBA" id="ARBA00010958"/>
    </source>
</evidence>
<keyword evidence="3" id="KW-0813">Transport</keyword>
<dbReference type="GO" id="GO:0015031">
    <property type="term" value="P:protein transport"/>
    <property type="evidence" value="ECO:0007669"/>
    <property type="project" value="UniProtKB-KW"/>
</dbReference>
<evidence type="ECO:0000256" key="9">
    <source>
        <dbReference type="ARBA" id="ARBA00023006"/>
    </source>
</evidence>
<keyword evidence="9 13" id="KW-0072">Autophagy</keyword>
<dbReference type="AlphaFoldDB" id="A0A8S1IXQ0"/>
<comment type="subcellular location">
    <subcellularLocation>
        <location evidence="1 13">Cytoplasm</location>
    </subcellularLocation>
</comment>
<feature type="region of interest" description="Disordered" evidence="14">
    <location>
        <begin position="388"/>
        <end position="418"/>
    </location>
</feature>
<evidence type="ECO:0000256" key="12">
    <source>
        <dbReference type="ARBA" id="ARBA00045891"/>
    </source>
</evidence>
<comment type="subunit">
    <text evidence="11">Interacts with ATG8.</text>
</comment>
<evidence type="ECO:0000256" key="14">
    <source>
        <dbReference type="SAM" id="MobiDB-lite"/>
    </source>
</evidence>
<evidence type="ECO:0000256" key="6">
    <source>
        <dbReference type="ARBA" id="ARBA00022801"/>
    </source>
</evidence>
<dbReference type="GO" id="GO:0019786">
    <property type="term" value="F:protein-phosphatidylethanolamide deconjugating activity"/>
    <property type="evidence" value="ECO:0007669"/>
    <property type="project" value="InterPro"/>
</dbReference>
<evidence type="ECO:0000313" key="16">
    <source>
        <dbReference type="EMBL" id="CAD7699743.1"/>
    </source>
</evidence>
<proteinExistence type="inferred from homology"/>
<feature type="compositionally biased region" description="Basic and acidic residues" evidence="14">
    <location>
        <begin position="236"/>
        <end position="245"/>
    </location>
</feature>
<dbReference type="GO" id="GO:0000045">
    <property type="term" value="P:autophagosome assembly"/>
    <property type="evidence" value="ECO:0007669"/>
    <property type="project" value="TreeGrafter"/>
</dbReference>
<keyword evidence="8 13" id="KW-0653">Protein transport</keyword>
<evidence type="ECO:0000256" key="8">
    <source>
        <dbReference type="ARBA" id="ARBA00022927"/>
    </source>
</evidence>
<comment type="function">
    <text evidence="12">Cysteine protease that plays a key role in autophagy by mediating both proteolytic activation and delipidation of ATG8 family proteins. The protease activity is required for proteolytic activation of ATG8 family proteins: cleaves the C-terminal amino acid of ATG8 proteins to reveal a C-terminal glycine. Exposure of the glycine at the C-terminus is essential for ATG8 proteins conjugation to phosphatidylethanolamine (PE) and insertion to membranes, which is necessary for autophagy. In addition to the protease activity, also mediates delipidation of PE-conjugated ATG8 proteins.</text>
</comment>
<dbReference type="EC" id="3.4.22.-" evidence="13"/>
<dbReference type="InterPro" id="IPR005078">
    <property type="entry name" value="Peptidase_C54"/>
</dbReference>
<evidence type="ECO:0000259" key="15">
    <source>
        <dbReference type="Pfam" id="PF03416"/>
    </source>
</evidence>
<feature type="compositionally biased region" description="Acidic residues" evidence="14">
    <location>
        <begin position="403"/>
        <end position="418"/>
    </location>
</feature>
<dbReference type="GO" id="GO:0016485">
    <property type="term" value="P:protein processing"/>
    <property type="evidence" value="ECO:0007669"/>
    <property type="project" value="TreeGrafter"/>
</dbReference>
<comment type="similarity">
    <text evidence="2 13">Belongs to the peptidase C54 family.</text>
</comment>
<name>A0A8S1IXQ0_9CHLO</name>
<organism evidence="16 17">
    <name type="scientific">Ostreobium quekettii</name>
    <dbReference type="NCBI Taxonomy" id="121088"/>
    <lineage>
        <taxon>Eukaryota</taxon>
        <taxon>Viridiplantae</taxon>
        <taxon>Chlorophyta</taxon>
        <taxon>core chlorophytes</taxon>
        <taxon>Ulvophyceae</taxon>
        <taxon>TCBD clade</taxon>
        <taxon>Bryopsidales</taxon>
        <taxon>Ostreobineae</taxon>
        <taxon>Ostreobiaceae</taxon>
        <taxon>Ostreobium</taxon>
    </lineage>
</organism>
<dbReference type="GO" id="GO:0004197">
    <property type="term" value="F:cysteine-type endopeptidase activity"/>
    <property type="evidence" value="ECO:0007669"/>
    <property type="project" value="TreeGrafter"/>
</dbReference>
<dbReference type="Proteomes" id="UP000708148">
    <property type="component" value="Unassembled WGS sequence"/>
</dbReference>
<evidence type="ECO:0000256" key="10">
    <source>
        <dbReference type="ARBA" id="ARBA00029362"/>
    </source>
</evidence>
<comment type="catalytic activity">
    <reaction evidence="10">
        <text>[protein]-C-terminal L-amino acid-glycyl-phosphatidylethanolamide + H2O = [protein]-C-terminal L-amino acid-glycine + a 1,2-diacyl-sn-glycero-3-phosphoethanolamine</text>
        <dbReference type="Rhea" id="RHEA:67548"/>
        <dbReference type="Rhea" id="RHEA-COMP:17323"/>
        <dbReference type="Rhea" id="RHEA-COMP:17324"/>
        <dbReference type="ChEBI" id="CHEBI:15377"/>
        <dbReference type="ChEBI" id="CHEBI:64612"/>
        <dbReference type="ChEBI" id="CHEBI:172940"/>
        <dbReference type="ChEBI" id="CHEBI:172941"/>
    </reaction>
    <physiologicalReaction direction="left-to-right" evidence="10">
        <dbReference type="Rhea" id="RHEA:67549"/>
    </physiologicalReaction>
</comment>
<accession>A0A8S1IXQ0</accession>
<dbReference type="PANTHER" id="PTHR22624">
    <property type="entry name" value="CYSTEINE PROTEASE ATG4"/>
    <property type="match status" value="1"/>
</dbReference>
<dbReference type="InterPro" id="IPR046792">
    <property type="entry name" value="Peptidase_C54_cat"/>
</dbReference>
<feature type="domain" description="Peptidase C54 catalytic" evidence="15">
    <location>
        <begin position="62"/>
        <end position="369"/>
    </location>
</feature>
<keyword evidence="5 13" id="KW-0645">Protease</keyword>
<dbReference type="GO" id="GO:0035973">
    <property type="term" value="P:aggrephagy"/>
    <property type="evidence" value="ECO:0007669"/>
    <property type="project" value="TreeGrafter"/>
</dbReference>
<evidence type="ECO:0000256" key="11">
    <source>
        <dbReference type="ARBA" id="ARBA00038724"/>
    </source>
</evidence>
<dbReference type="EMBL" id="CAJHUC010001104">
    <property type="protein sequence ID" value="CAD7699743.1"/>
    <property type="molecule type" value="Genomic_DNA"/>
</dbReference>
<dbReference type="Pfam" id="PF03416">
    <property type="entry name" value="Peptidase_C54"/>
    <property type="match status" value="1"/>
</dbReference>
<keyword evidence="4 13" id="KW-0963">Cytoplasm</keyword>
<keyword evidence="7" id="KW-0788">Thiol protease</keyword>
<evidence type="ECO:0000256" key="4">
    <source>
        <dbReference type="ARBA" id="ARBA00022490"/>
    </source>
</evidence>
<gene>
    <name evidence="16" type="ORF">OSTQU699_LOCUS5102</name>
</gene>
<dbReference type="GO" id="GO:0034727">
    <property type="term" value="P:piecemeal microautophagy of the nucleus"/>
    <property type="evidence" value="ECO:0007669"/>
    <property type="project" value="TreeGrafter"/>
</dbReference>
<feature type="compositionally biased region" description="Basic and acidic residues" evidence="14">
    <location>
        <begin position="219"/>
        <end position="228"/>
    </location>
</feature>
<keyword evidence="6 13" id="KW-0378">Hydrolase</keyword>
<protein>
    <recommendedName>
        <fullName evidence="13">Cysteine protease</fullName>
        <ecNumber evidence="13">3.4.22.-</ecNumber>
    </recommendedName>
</protein>
<keyword evidence="17" id="KW-1185">Reference proteome</keyword>
<sequence>MRERVLFAVKHSLYSMAKALGLRKLQDYIQGATVLSGAPLVLLGETYQGDAASSELPSDVADAVLADFASRLWMSYRSGFPAIGDGDLTTDAGWGCTLRSGQMLVAQALVRHALGRQWRWEPGQSSPSELAEVAALFWDHPGEGHPLGLHGLCAKGGRHGVVAGRWLGPWALCNVLAEIVNSSRPLGLRVVLVSEPGGGAPFVNRERLGEYCALFEGAERQEGDKKASEPPGVGKGEGKGVKGDLGDETPGGGLQEGGRAGVVVLVALMLGVNKVNPAYLPQLKEVMTWPQSLGIVGGRPSASLYFVGHQEEEVIYLDPHEVQPVASNPGDASSYQCRVLRHMPIGAIDPSLAIGFYCRTPGEMEDLVDRIQGLEERAQGAPLVTVTSGEPGSARGGLGAVEVEADGDAEQGDWEVLS</sequence>
<evidence type="ECO:0000313" key="17">
    <source>
        <dbReference type="Proteomes" id="UP000708148"/>
    </source>
</evidence>
<evidence type="ECO:0000256" key="1">
    <source>
        <dbReference type="ARBA" id="ARBA00004496"/>
    </source>
</evidence>
<evidence type="ECO:0000256" key="5">
    <source>
        <dbReference type="ARBA" id="ARBA00022670"/>
    </source>
</evidence>
<evidence type="ECO:0000256" key="13">
    <source>
        <dbReference type="RuleBase" id="RU363115"/>
    </source>
</evidence>
<dbReference type="OrthoDB" id="2960936at2759"/>
<dbReference type="GO" id="GO:0005737">
    <property type="term" value="C:cytoplasm"/>
    <property type="evidence" value="ECO:0007669"/>
    <property type="project" value="UniProtKB-SubCell"/>
</dbReference>
<comment type="caution">
    <text evidence="16">The sequence shown here is derived from an EMBL/GenBank/DDBJ whole genome shotgun (WGS) entry which is preliminary data.</text>
</comment>